<gene>
    <name evidence="3" type="ORF">ABS808_03365</name>
</gene>
<sequence length="297" mass="33298">MRDSVLERYALAYIKKSGSNSNVKKFLQSCNTQNTTNWSEKNFNNAYEKFKRSNSSNRHDTGSGSNQYNAGNNGQTTGPQVIYANTRDEGLSFWDCLLLQCWINSLFGRSGHTTVSHITNINYGNNNYQSREDKKKDSEDSRKLLALGVVAAVVCVAFHAGMCFWYNSSRKAARKEEKIDYLDNKLKTFRNIEFAVSAISLAALIACVFYPVLPTWGLAVLGVNSLVCFAGGLAFHMKHEKESDNIEKAEEAVRNYGPPPPYSSQDPNSVPRAPPYSEFDDPNATQQSKDYQPEYVC</sequence>
<evidence type="ECO:0000313" key="3">
    <source>
        <dbReference type="EMBL" id="XCA32850.1"/>
    </source>
</evidence>
<dbReference type="AlphaFoldDB" id="A0AAU7YGY1"/>
<keyword evidence="2" id="KW-1133">Transmembrane helix</keyword>
<organism evidence="3">
    <name type="scientific">Wolbachia endosymbiont of Polyergus mexicanus</name>
    <dbReference type="NCBI Taxonomy" id="3171167"/>
    <lineage>
        <taxon>Bacteria</taxon>
        <taxon>Pseudomonadati</taxon>
        <taxon>Pseudomonadota</taxon>
        <taxon>Alphaproteobacteria</taxon>
        <taxon>Rickettsiales</taxon>
        <taxon>Anaplasmataceae</taxon>
        <taxon>Wolbachieae</taxon>
        <taxon>Wolbachia</taxon>
    </lineage>
</organism>
<evidence type="ECO:0000256" key="2">
    <source>
        <dbReference type="SAM" id="Phobius"/>
    </source>
</evidence>
<feature type="compositionally biased region" description="Polar residues" evidence="1">
    <location>
        <begin position="62"/>
        <end position="75"/>
    </location>
</feature>
<proteinExistence type="predicted"/>
<feature type="region of interest" description="Disordered" evidence="1">
    <location>
        <begin position="246"/>
        <end position="297"/>
    </location>
</feature>
<feature type="region of interest" description="Disordered" evidence="1">
    <location>
        <begin position="52"/>
        <end position="75"/>
    </location>
</feature>
<accession>A0AAU7YGY1</accession>
<feature type="transmembrane region" description="Helical" evidence="2">
    <location>
        <begin position="144"/>
        <end position="166"/>
    </location>
</feature>
<reference evidence="3" key="1">
    <citation type="submission" date="2024-06" db="EMBL/GenBank/DDBJ databases">
        <title>Genome assembly of the Polyergus mexicanus.</title>
        <authorList>
            <person name="Cash E."/>
            <person name="Tustsui N.D."/>
            <person name="Ward P."/>
            <person name="Nguyen O."/>
            <person name="Sahasrabudhe R."/>
            <person name="Fairbairn C.W."/>
            <person name="Seligmann W.E."/>
            <person name="Sacco S."/>
            <person name="Beraut E."/>
            <person name="Miller C."/>
            <person name="Toffelmier E."/>
            <person name="Shaffer H.B."/>
        </authorList>
    </citation>
    <scope>NUCLEOTIDE SEQUENCE</scope>
    <source>
        <strain evidence="3">NDT 795.1</strain>
    </source>
</reference>
<feature type="transmembrane region" description="Helical" evidence="2">
    <location>
        <begin position="218"/>
        <end position="235"/>
    </location>
</feature>
<keyword evidence="2" id="KW-0472">Membrane</keyword>
<feature type="transmembrane region" description="Helical" evidence="2">
    <location>
        <begin position="194"/>
        <end position="212"/>
    </location>
</feature>
<evidence type="ECO:0000256" key="1">
    <source>
        <dbReference type="SAM" id="MobiDB-lite"/>
    </source>
</evidence>
<protein>
    <submittedName>
        <fullName evidence="3">Uncharacterized protein</fullName>
    </submittedName>
</protein>
<name>A0AAU7YGY1_9RICK</name>
<dbReference type="EMBL" id="CP158586">
    <property type="protein sequence ID" value="XCA32850.1"/>
    <property type="molecule type" value="Genomic_DNA"/>
</dbReference>
<keyword evidence="2" id="KW-0812">Transmembrane</keyword>